<keyword evidence="1" id="KW-0175">Coiled coil</keyword>
<accession>A0A565BQX9</accession>
<feature type="coiled-coil region" evidence="1">
    <location>
        <begin position="98"/>
        <end position="129"/>
    </location>
</feature>
<reference evidence="2" key="1">
    <citation type="submission" date="2019-07" db="EMBL/GenBank/DDBJ databases">
        <authorList>
            <person name="Dittberner H."/>
        </authorList>
    </citation>
    <scope>NUCLEOTIDE SEQUENCE [LARGE SCALE GENOMIC DNA]</scope>
</reference>
<dbReference type="EMBL" id="CABITT030000005">
    <property type="protein sequence ID" value="VVB03789.1"/>
    <property type="molecule type" value="Genomic_DNA"/>
</dbReference>
<dbReference type="Proteomes" id="UP000489600">
    <property type="component" value="Unassembled WGS sequence"/>
</dbReference>
<protein>
    <submittedName>
        <fullName evidence="2">Uncharacterized protein</fullName>
    </submittedName>
</protein>
<sequence>MHLSWLRRQTRPDALLKPSLVVEDTTLDDDQLASMSTEDLIRAILNFDNGITSLENKLASMSTEDIIRETRFLKEESRRRKLCCHSYEEKVKEGKEIIREYDEKIKEIDMEYEEKIKEIDMEYEDLEYEEIDEEIDMEYEVKIKEVDKKYDEKTNEIYMEFQDKFTEYEKKTKEIEMELRKLIGED</sequence>
<evidence type="ECO:0000313" key="3">
    <source>
        <dbReference type="Proteomes" id="UP000489600"/>
    </source>
</evidence>
<proteinExistence type="predicted"/>
<evidence type="ECO:0000313" key="2">
    <source>
        <dbReference type="EMBL" id="VVB03789.1"/>
    </source>
</evidence>
<name>A0A565BQX9_9BRAS</name>
<evidence type="ECO:0000256" key="1">
    <source>
        <dbReference type="SAM" id="Coils"/>
    </source>
</evidence>
<dbReference type="AlphaFoldDB" id="A0A565BQX9"/>
<gene>
    <name evidence="2" type="ORF">ANE_LOCUS14233</name>
</gene>
<organism evidence="2 3">
    <name type="scientific">Arabis nemorensis</name>
    <dbReference type="NCBI Taxonomy" id="586526"/>
    <lineage>
        <taxon>Eukaryota</taxon>
        <taxon>Viridiplantae</taxon>
        <taxon>Streptophyta</taxon>
        <taxon>Embryophyta</taxon>
        <taxon>Tracheophyta</taxon>
        <taxon>Spermatophyta</taxon>
        <taxon>Magnoliopsida</taxon>
        <taxon>eudicotyledons</taxon>
        <taxon>Gunneridae</taxon>
        <taxon>Pentapetalae</taxon>
        <taxon>rosids</taxon>
        <taxon>malvids</taxon>
        <taxon>Brassicales</taxon>
        <taxon>Brassicaceae</taxon>
        <taxon>Arabideae</taxon>
        <taxon>Arabis</taxon>
    </lineage>
</organism>
<keyword evidence="3" id="KW-1185">Reference proteome</keyword>
<comment type="caution">
    <text evidence="2">The sequence shown here is derived from an EMBL/GenBank/DDBJ whole genome shotgun (WGS) entry which is preliminary data.</text>
</comment>